<protein>
    <recommendedName>
        <fullName evidence="3">OmpR/PhoB-type domain-containing protein</fullName>
    </recommendedName>
</protein>
<dbReference type="GO" id="GO:0006355">
    <property type="term" value="P:regulation of DNA-templated transcription"/>
    <property type="evidence" value="ECO:0007669"/>
    <property type="project" value="InterPro"/>
</dbReference>
<dbReference type="Gene3D" id="1.10.10.10">
    <property type="entry name" value="Winged helix-like DNA-binding domain superfamily/Winged helix DNA-binding domain"/>
    <property type="match status" value="1"/>
</dbReference>
<dbReference type="Pfam" id="PF00486">
    <property type="entry name" value="Trans_reg_C"/>
    <property type="match status" value="1"/>
</dbReference>
<dbReference type="Proteomes" id="UP000030377">
    <property type="component" value="Unassembled WGS sequence"/>
</dbReference>
<feature type="DNA-binding region" description="OmpR/PhoB-type" evidence="2">
    <location>
        <begin position="1"/>
        <end position="93"/>
    </location>
</feature>
<sequence>MAHIQFHSDTFQLAHAGETISLLPKEYALFHFLYNHPNQSFSREELLNRVWPLEEPTDRTVDDHIYRLRKKLIGWSHLFTLESIRGYGYKLVEKGSPAAKTPLALPEVVQNVQRLIETYHGLGMGDAMQTLSSNREVLGIQLDSFYSVYMHFLSGDFQWIVETETLSFWEKASYLILFYSFIQEDQTKTIDFCERTLQKKQQLPRLWGVDLEINMISLYVEAGQLERAKERLQAVEKEVVEMNSPSFTLIFLFKKIIVALALNEREDADKWLNESERLLGQFPLKRELGFYTIIRGLHLYQSGMGEKGRQAVDEGIDI</sequence>
<dbReference type="EMBL" id="JRPN01000128">
    <property type="protein sequence ID" value="KGT72850.1"/>
    <property type="molecule type" value="Genomic_DNA"/>
</dbReference>
<organism evidence="4 5">
    <name type="scientific">Bradyrhizobium japonicum</name>
    <dbReference type="NCBI Taxonomy" id="375"/>
    <lineage>
        <taxon>Bacteria</taxon>
        <taxon>Pseudomonadati</taxon>
        <taxon>Pseudomonadota</taxon>
        <taxon>Alphaproteobacteria</taxon>
        <taxon>Hyphomicrobiales</taxon>
        <taxon>Nitrobacteraceae</taxon>
        <taxon>Bradyrhizobium</taxon>
    </lineage>
</organism>
<dbReference type="InterPro" id="IPR001867">
    <property type="entry name" value="OmpR/PhoB-type_DNA-bd"/>
</dbReference>
<dbReference type="SMART" id="SM00862">
    <property type="entry name" value="Trans_reg_C"/>
    <property type="match status" value="1"/>
</dbReference>
<dbReference type="InterPro" id="IPR016032">
    <property type="entry name" value="Sig_transdc_resp-reg_C-effctor"/>
</dbReference>
<dbReference type="InterPro" id="IPR036388">
    <property type="entry name" value="WH-like_DNA-bd_sf"/>
</dbReference>
<evidence type="ECO:0000313" key="4">
    <source>
        <dbReference type="EMBL" id="KGT72850.1"/>
    </source>
</evidence>
<dbReference type="AlphaFoldDB" id="A0A0A3XEW9"/>
<comment type="caution">
    <text evidence="4">The sequence shown here is derived from an EMBL/GenBank/DDBJ whole genome shotgun (WGS) entry which is preliminary data.</text>
</comment>
<reference evidence="4 5" key="1">
    <citation type="submission" date="2014-09" db="EMBL/GenBank/DDBJ databases">
        <title>Draft genome of Bradyrhizobium japonicum Is-34.</title>
        <authorList>
            <person name="Tsurumaru H."/>
            <person name="Yamakawa T."/>
            <person name="Hashimoto S."/>
            <person name="Okizaki K."/>
            <person name="Kanesaki Y."/>
            <person name="Yoshikawa H."/>
            <person name="Yajima S."/>
        </authorList>
    </citation>
    <scope>NUCLEOTIDE SEQUENCE [LARGE SCALE GENOMIC DNA]</scope>
    <source>
        <strain evidence="4 5">Is-34</strain>
    </source>
</reference>
<feature type="non-terminal residue" evidence="4">
    <location>
        <position position="318"/>
    </location>
</feature>
<evidence type="ECO:0000256" key="2">
    <source>
        <dbReference type="PROSITE-ProRule" id="PRU01091"/>
    </source>
</evidence>
<proteinExistence type="predicted"/>
<dbReference type="CDD" id="cd00383">
    <property type="entry name" value="trans_reg_C"/>
    <property type="match status" value="1"/>
</dbReference>
<feature type="domain" description="OmpR/PhoB-type" evidence="3">
    <location>
        <begin position="1"/>
        <end position="93"/>
    </location>
</feature>
<name>A0A0A3XEW9_BRAJP</name>
<evidence type="ECO:0000313" key="5">
    <source>
        <dbReference type="Proteomes" id="UP000030377"/>
    </source>
</evidence>
<keyword evidence="1 2" id="KW-0238">DNA-binding</keyword>
<gene>
    <name evidence="4" type="ORF">MA20_47910</name>
</gene>
<dbReference type="GO" id="GO:0003677">
    <property type="term" value="F:DNA binding"/>
    <property type="evidence" value="ECO:0007669"/>
    <property type="project" value="UniProtKB-UniRule"/>
</dbReference>
<accession>A0A0A3XEW9</accession>
<dbReference type="GO" id="GO:0000160">
    <property type="term" value="P:phosphorelay signal transduction system"/>
    <property type="evidence" value="ECO:0007669"/>
    <property type="project" value="InterPro"/>
</dbReference>
<evidence type="ECO:0000259" key="3">
    <source>
        <dbReference type="PROSITE" id="PS51755"/>
    </source>
</evidence>
<dbReference type="SUPFAM" id="SSF46894">
    <property type="entry name" value="C-terminal effector domain of the bipartite response regulators"/>
    <property type="match status" value="1"/>
</dbReference>
<evidence type="ECO:0000256" key="1">
    <source>
        <dbReference type="ARBA" id="ARBA00023125"/>
    </source>
</evidence>
<dbReference type="PROSITE" id="PS51755">
    <property type="entry name" value="OMPR_PHOB"/>
    <property type="match status" value="1"/>
</dbReference>